<feature type="region of interest" description="Disordered" evidence="4">
    <location>
        <begin position="1"/>
        <end position="22"/>
    </location>
</feature>
<name>A0A4R4ZSG6_9ACTN</name>
<dbReference type="PANTHER" id="PTHR22683">
    <property type="entry name" value="SPORULATION PROTEIN RELATED"/>
    <property type="match status" value="1"/>
</dbReference>
<reference evidence="7 8" key="1">
    <citation type="submission" date="2019-03" db="EMBL/GenBank/DDBJ databases">
        <title>Draft genome sequences of novel Actinobacteria.</title>
        <authorList>
            <person name="Sahin N."/>
            <person name="Ay H."/>
            <person name="Saygin H."/>
        </authorList>
    </citation>
    <scope>NUCLEOTIDE SEQUENCE [LARGE SCALE GENOMIC DNA]</scope>
    <source>
        <strain evidence="7 8">JCM 13523</strain>
    </source>
</reference>
<evidence type="ECO:0000256" key="3">
    <source>
        <dbReference type="PROSITE-ProRule" id="PRU00289"/>
    </source>
</evidence>
<dbReference type="SUPFAM" id="SSF52540">
    <property type="entry name" value="P-loop containing nucleoside triphosphate hydrolases"/>
    <property type="match status" value="1"/>
</dbReference>
<accession>A0A4R4ZSG6</accession>
<evidence type="ECO:0000256" key="4">
    <source>
        <dbReference type="SAM" id="MobiDB-lite"/>
    </source>
</evidence>
<organism evidence="7 8">
    <name type="scientific">Kribbella antibiotica</name>
    <dbReference type="NCBI Taxonomy" id="190195"/>
    <lineage>
        <taxon>Bacteria</taxon>
        <taxon>Bacillati</taxon>
        <taxon>Actinomycetota</taxon>
        <taxon>Actinomycetes</taxon>
        <taxon>Propionibacteriales</taxon>
        <taxon>Kribbellaceae</taxon>
        <taxon>Kribbella</taxon>
    </lineage>
</organism>
<keyword evidence="5" id="KW-0812">Transmembrane</keyword>
<dbReference type="Pfam" id="PF01580">
    <property type="entry name" value="FtsK_SpoIIIE"/>
    <property type="match status" value="1"/>
</dbReference>
<keyword evidence="1 3" id="KW-0547">Nucleotide-binding</keyword>
<feature type="region of interest" description="Disordered" evidence="4">
    <location>
        <begin position="512"/>
        <end position="546"/>
    </location>
</feature>
<dbReference type="InterPro" id="IPR027417">
    <property type="entry name" value="P-loop_NTPase"/>
</dbReference>
<evidence type="ECO:0000256" key="1">
    <source>
        <dbReference type="ARBA" id="ARBA00022741"/>
    </source>
</evidence>
<comment type="caution">
    <text evidence="7">The sequence shown here is derived from an EMBL/GenBank/DDBJ whole genome shotgun (WGS) entry which is preliminary data.</text>
</comment>
<proteinExistence type="predicted"/>
<feature type="compositionally biased region" description="Low complexity" evidence="4">
    <location>
        <begin position="525"/>
        <end position="546"/>
    </location>
</feature>
<dbReference type="InterPro" id="IPR050206">
    <property type="entry name" value="FtsK/SpoIIIE/SftA"/>
</dbReference>
<dbReference type="PROSITE" id="PS50901">
    <property type="entry name" value="FTSK"/>
    <property type="match status" value="1"/>
</dbReference>
<dbReference type="Proteomes" id="UP000295124">
    <property type="component" value="Unassembled WGS sequence"/>
</dbReference>
<gene>
    <name evidence="7" type="ORF">E1263_05010</name>
</gene>
<evidence type="ECO:0000256" key="5">
    <source>
        <dbReference type="SAM" id="Phobius"/>
    </source>
</evidence>
<dbReference type="InterPro" id="IPR002543">
    <property type="entry name" value="FtsK_dom"/>
</dbReference>
<feature type="transmembrane region" description="Helical" evidence="5">
    <location>
        <begin position="57"/>
        <end position="74"/>
    </location>
</feature>
<dbReference type="GO" id="GO:0003677">
    <property type="term" value="F:DNA binding"/>
    <property type="evidence" value="ECO:0007669"/>
    <property type="project" value="InterPro"/>
</dbReference>
<feature type="region of interest" description="Disordered" evidence="4">
    <location>
        <begin position="591"/>
        <end position="621"/>
    </location>
</feature>
<sequence length="621" mass="68163">MMRRRNYRGAASPYGRGRPGRHGRRDEMWIVPVRQGGDIFYVGDEFFRALWRYRAELAPVYWLIGAMLAGAWLHRIGANAWVLPVLAGLTGLVLLAFRPVALVTRYPLLNRWRVRLWGTGFILSISAWLTVATIIGPTAGRMELAAFLATCVFAVPWIWREDRRRLTKVRILRDRFPDTADAAGLTGAKMVSAVIDKWGWTARIKLRRGQHWTEAMNAIPKLESAMGARNGALRVESVADDAGSFTMRMVEVDPHAEPIEWVPRPGKRNQSITQPLTVGVFEDGSDISVPFLRKHVLIGGATDSGKSGLLNVILARLAECGDVAMWGIDLKEGMELAPWSRVLDRPVATNNETAEELLAAAVDELEKRANFLMASGRREWDPKISAPALFIIIDEYAELSKKCQRLADSIARRGRALCVNLIIATQRPTQKAMGEGSALRSQMNIRFCLRVNERPDVDLILGAGKLSAGWDTTMFDGPGKFLVHGPGLDTPRRGRAYRIKDGEVRVTAELHARHADTGPAGSPESGSQARSGVRGSSGSPSGVSGPEMALWAALQAAPDDGVTVADLRAATGQSVPSLYRRLNALRAADQATQISHGRWRSMRPFPADPSEPGGDPESHSE</sequence>
<protein>
    <submittedName>
        <fullName evidence="7">Cell division protein FtsK</fullName>
    </submittedName>
</protein>
<feature type="binding site" evidence="3">
    <location>
        <begin position="300"/>
        <end position="307"/>
    </location>
    <ligand>
        <name>ATP</name>
        <dbReference type="ChEBI" id="CHEBI:30616"/>
    </ligand>
</feature>
<dbReference type="Gene3D" id="3.40.50.300">
    <property type="entry name" value="P-loop containing nucleotide triphosphate hydrolases"/>
    <property type="match status" value="1"/>
</dbReference>
<dbReference type="PANTHER" id="PTHR22683:SF41">
    <property type="entry name" value="DNA TRANSLOCASE FTSK"/>
    <property type="match status" value="1"/>
</dbReference>
<evidence type="ECO:0000313" key="8">
    <source>
        <dbReference type="Proteomes" id="UP000295124"/>
    </source>
</evidence>
<evidence type="ECO:0000256" key="2">
    <source>
        <dbReference type="ARBA" id="ARBA00022840"/>
    </source>
</evidence>
<feature type="domain" description="FtsK" evidence="6">
    <location>
        <begin position="273"/>
        <end position="458"/>
    </location>
</feature>
<keyword evidence="2 3" id="KW-0067">ATP-binding</keyword>
<dbReference type="GO" id="GO:0005524">
    <property type="term" value="F:ATP binding"/>
    <property type="evidence" value="ECO:0007669"/>
    <property type="project" value="UniProtKB-UniRule"/>
</dbReference>
<dbReference type="AlphaFoldDB" id="A0A4R4ZSG6"/>
<keyword evidence="8" id="KW-1185">Reference proteome</keyword>
<dbReference type="GO" id="GO:0051301">
    <property type="term" value="P:cell division"/>
    <property type="evidence" value="ECO:0007669"/>
    <property type="project" value="UniProtKB-KW"/>
</dbReference>
<keyword evidence="5" id="KW-0472">Membrane</keyword>
<keyword evidence="7" id="KW-0131">Cell cycle</keyword>
<feature type="transmembrane region" description="Helical" evidence="5">
    <location>
        <begin position="80"/>
        <end position="104"/>
    </location>
</feature>
<evidence type="ECO:0000259" key="6">
    <source>
        <dbReference type="PROSITE" id="PS50901"/>
    </source>
</evidence>
<keyword evidence="5" id="KW-1133">Transmembrane helix</keyword>
<keyword evidence="7" id="KW-0132">Cell division</keyword>
<feature type="transmembrane region" description="Helical" evidence="5">
    <location>
        <begin position="116"/>
        <end position="136"/>
    </location>
</feature>
<evidence type="ECO:0000313" key="7">
    <source>
        <dbReference type="EMBL" id="TDD61981.1"/>
    </source>
</evidence>
<dbReference type="EMBL" id="SMKX01000009">
    <property type="protein sequence ID" value="TDD61981.1"/>
    <property type="molecule type" value="Genomic_DNA"/>
</dbReference>